<name>A0A9J6BVV4_POLVA</name>
<comment type="caution">
    <text evidence="2">The sequence shown here is derived from an EMBL/GenBank/DDBJ whole genome shotgun (WGS) entry which is preliminary data.</text>
</comment>
<keyword evidence="1" id="KW-0472">Membrane</keyword>
<evidence type="ECO:0000313" key="3">
    <source>
        <dbReference type="Proteomes" id="UP001107558"/>
    </source>
</evidence>
<evidence type="ECO:0000313" key="2">
    <source>
        <dbReference type="EMBL" id="KAG5674057.1"/>
    </source>
</evidence>
<keyword evidence="1" id="KW-0812">Transmembrane</keyword>
<protein>
    <submittedName>
        <fullName evidence="2">Uncharacterized protein</fullName>
    </submittedName>
</protein>
<organism evidence="2 3">
    <name type="scientific">Polypedilum vanderplanki</name>
    <name type="common">Sleeping chironomid midge</name>
    <dbReference type="NCBI Taxonomy" id="319348"/>
    <lineage>
        <taxon>Eukaryota</taxon>
        <taxon>Metazoa</taxon>
        <taxon>Ecdysozoa</taxon>
        <taxon>Arthropoda</taxon>
        <taxon>Hexapoda</taxon>
        <taxon>Insecta</taxon>
        <taxon>Pterygota</taxon>
        <taxon>Neoptera</taxon>
        <taxon>Endopterygota</taxon>
        <taxon>Diptera</taxon>
        <taxon>Nematocera</taxon>
        <taxon>Chironomoidea</taxon>
        <taxon>Chironomidae</taxon>
        <taxon>Chironominae</taxon>
        <taxon>Polypedilum</taxon>
        <taxon>Polypedilum</taxon>
    </lineage>
</organism>
<sequence length="218" mass="25796">MFEFMTSDERKPLPVSIEDLIEMNYTVCLNEFKYDIFKEQLNGRESPKFIANDSYTCFEFYKEVLFGNNPSKYAFFLNINEHAFWNSTTNISLPIMENEMLEKLVGTQIPKNNILLHPLIEVINCLVPSGIIEHLVDFSLWHAYRALKVEPEDSRRVLSMSDLEFGFVIFLGALSLPIFFFICEIHALYVRKQLRNLLGLYEFVRVIRERLKDYHDEW</sequence>
<gene>
    <name evidence="2" type="ORF">PVAND_004046</name>
</gene>
<accession>A0A9J6BVV4</accession>
<dbReference type="EMBL" id="JADBJN010000003">
    <property type="protein sequence ID" value="KAG5674057.1"/>
    <property type="molecule type" value="Genomic_DNA"/>
</dbReference>
<keyword evidence="3" id="KW-1185">Reference proteome</keyword>
<dbReference type="AlphaFoldDB" id="A0A9J6BVV4"/>
<proteinExistence type="predicted"/>
<dbReference type="OrthoDB" id="8050636at2759"/>
<reference evidence="2" key="1">
    <citation type="submission" date="2021-03" db="EMBL/GenBank/DDBJ databases">
        <title>Chromosome level genome of the anhydrobiotic midge Polypedilum vanderplanki.</title>
        <authorList>
            <person name="Yoshida Y."/>
            <person name="Kikawada T."/>
            <person name="Gusev O."/>
        </authorList>
    </citation>
    <scope>NUCLEOTIDE SEQUENCE</scope>
    <source>
        <strain evidence="2">NIAS01</strain>
        <tissue evidence="2">Whole body or cell culture</tissue>
    </source>
</reference>
<keyword evidence="1" id="KW-1133">Transmembrane helix</keyword>
<dbReference type="Proteomes" id="UP001107558">
    <property type="component" value="Chromosome 3"/>
</dbReference>
<feature type="transmembrane region" description="Helical" evidence="1">
    <location>
        <begin position="165"/>
        <end position="190"/>
    </location>
</feature>
<evidence type="ECO:0000256" key="1">
    <source>
        <dbReference type="SAM" id="Phobius"/>
    </source>
</evidence>